<dbReference type="PANTHER" id="PTHR43080:SF2">
    <property type="entry name" value="CBS DOMAIN-CONTAINING PROTEIN"/>
    <property type="match status" value="1"/>
</dbReference>
<dbReference type="STRING" id="619304.SAMN05421760_10587"/>
<keyword evidence="1 2" id="KW-0129">CBS domain</keyword>
<dbReference type="SMART" id="SM00116">
    <property type="entry name" value="CBS"/>
    <property type="match status" value="2"/>
</dbReference>
<dbReference type="InterPro" id="IPR046342">
    <property type="entry name" value="CBS_dom_sf"/>
</dbReference>
<feature type="domain" description="CBS" evidence="3">
    <location>
        <begin position="81"/>
        <end position="133"/>
    </location>
</feature>
<dbReference type="EMBL" id="FTOE01000005">
    <property type="protein sequence ID" value="SIS80037.1"/>
    <property type="molecule type" value="Genomic_DNA"/>
</dbReference>
<evidence type="ECO:0000256" key="2">
    <source>
        <dbReference type="PROSITE-ProRule" id="PRU00703"/>
    </source>
</evidence>
<dbReference type="PROSITE" id="PS51371">
    <property type="entry name" value="CBS"/>
    <property type="match status" value="1"/>
</dbReference>
<dbReference type="PANTHER" id="PTHR43080">
    <property type="entry name" value="CBS DOMAIN-CONTAINING PROTEIN CBSX3, MITOCHONDRIAL"/>
    <property type="match status" value="1"/>
</dbReference>
<accession>A0A1N7M1V7</accession>
<sequence>MSSERKIVRVQDVMTQDYAMVDGLTTIRETLEIFKARKASVLIINKRHDNDEYGILLMSDIAKTVVAQNRAPERVNVYEVMAKPVVAVDPQMDVKYCARLFENFGLSTAPVIQDGAILGVVSYNDIVLEGLLV</sequence>
<dbReference type="AlphaFoldDB" id="A0A1N7M1V7"/>
<evidence type="ECO:0000313" key="5">
    <source>
        <dbReference type="Proteomes" id="UP000185999"/>
    </source>
</evidence>
<dbReference type="CDD" id="cd04630">
    <property type="entry name" value="CBS_pair_bac"/>
    <property type="match status" value="1"/>
</dbReference>
<reference evidence="5" key="1">
    <citation type="submission" date="2017-01" db="EMBL/GenBank/DDBJ databases">
        <authorList>
            <person name="Varghese N."/>
            <person name="Submissions S."/>
        </authorList>
    </citation>
    <scope>NUCLEOTIDE SEQUENCE [LARGE SCALE GENOMIC DNA]</scope>
    <source>
        <strain evidence="5">DSM 22306</strain>
    </source>
</reference>
<gene>
    <name evidence="4" type="ORF">SAMN05421760_10587</name>
</gene>
<evidence type="ECO:0000259" key="3">
    <source>
        <dbReference type="PROSITE" id="PS51371"/>
    </source>
</evidence>
<keyword evidence="5" id="KW-1185">Reference proteome</keyword>
<evidence type="ECO:0000313" key="4">
    <source>
        <dbReference type="EMBL" id="SIS80037.1"/>
    </source>
</evidence>
<dbReference type="InterPro" id="IPR051257">
    <property type="entry name" value="Diverse_CBS-Domain"/>
</dbReference>
<evidence type="ECO:0000256" key="1">
    <source>
        <dbReference type="ARBA" id="ARBA00023122"/>
    </source>
</evidence>
<organism evidence="4 5">
    <name type="scientific">Neptunomonas antarctica</name>
    <dbReference type="NCBI Taxonomy" id="619304"/>
    <lineage>
        <taxon>Bacteria</taxon>
        <taxon>Pseudomonadati</taxon>
        <taxon>Pseudomonadota</taxon>
        <taxon>Gammaproteobacteria</taxon>
        <taxon>Oceanospirillales</taxon>
        <taxon>Oceanospirillaceae</taxon>
        <taxon>Neptunomonas</taxon>
    </lineage>
</organism>
<dbReference type="Pfam" id="PF00571">
    <property type="entry name" value="CBS"/>
    <property type="match status" value="2"/>
</dbReference>
<dbReference type="InterPro" id="IPR000644">
    <property type="entry name" value="CBS_dom"/>
</dbReference>
<dbReference type="OrthoDB" id="9771532at2"/>
<dbReference type="SUPFAM" id="SSF54631">
    <property type="entry name" value="CBS-domain pair"/>
    <property type="match status" value="1"/>
</dbReference>
<dbReference type="Gene3D" id="3.10.580.10">
    <property type="entry name" value="CBS-domain"/>
    <property type="match status" value="1"/>
</dbReference>
<protein>
    <submittedName>
        <fullName evidence="4">CBS domain-containing protein</fullName>
    </submittedName>
</protein>
<name>A0A1N7M1V7_9GAMM</name>
<dbReference type="RefSeq" id="WP_054340145.1">
    <property type="nucleotide sequence ID" value="NZ_FTOE01000005.1"/>
</dbReference>
<dbReference type="Proteomes" id="UP000185999">
    <property type="component" value="Unassembled WGS sequence"/>
</dbReference>
<proteinExistence type="predicted"/>